<comment type="caution">
    <text evidence="2">The sequence shown here is derived from an EMBL/GenBank/DDBJ whole genome shotgun (WGS) entry which is preliminary data.</text>
</comment>
<dbReference type="RefSeq" id="WP_385949216.1">
    <property type="nucleotide sequence ID" value="NZ_JBHSUB010000008.1"/>
</dbReference>
<dbReference type="CDD" id="cd00761">
    <property type="entry name" value="Glyco_tranf_GTA_type"/>
    <property type="match status" value="1"/>
</dbReference>
<accession>A0ABW1VWZ5</accession>
<sequence>MISIIVTVYNLEKYISDCLESIRKQTLTNFEVIIINDGSTDNSEKIINEFICGDERFKLFNTENKGVSEARNTALELSSGEYILFVDGDDMITEDCLSTCMRSIRDNDIIVFNYKKLDAAGVASNTRYNASSLKNRNIDTLCIEAIELEPNPWGKFYKSSIFMNIKYPKGLLYEDYAIFYKLFKGRKVDFIDDELYVYRIRNGSIMRSFDRRRIDDKKIILTDLHNDLRDQEADEIKKAYINSYLFHFVFVTFNVICNSSKAPLRDGKALKSAINKKYFTYSNILSSGSLNSTAKVFLVLIKFSVPISFMVKKLFSWVKK</sequence>
<dbReference type="Proteomes" id="UP001596230">
    <property type="component" value="Unassembled WGS sequence"/>
</dbReference>
<dbReference type="Gene3D" id="3.90.550.10">
    <property type="entry name" value="Spore Coat Polysaccharide Biosynthesis Protein SpsA, Chain A"/>
    <property type="match status" value="1"/>
</dbReference>
<evidence type="ECO:0000313" key="2">
    <source>
        <dbReference type="EMBL" id="MFC6378020.1"/>
    </source>
</evidence>
<dbReference type="InterPro" id="IPR029044">
    <property type="entry name" value="Nucleotide-diphossugar_trans"/>
</dbReference>
<dbReference type="Pfam" id="PF00535">
    <property type="entry name" value="Glycos_transf_2"/>
    <property type="match status" value="1"/>
</dbReference>
<organism evidence="2 3">
    <name type="scientific">Tatumella terrea</name>
    <dbReference type="NCBI Taxonomy" id="419007"/>
    <lineage>
        <taxon>Bacteria</taxon>
        <taxon>Pseudomonadati</taxon>
        <taxon>Pseudomonadota</taxon>
        <taxon>Gammaproteobacteria</taxon>
        <taxon>Enterobacterales</taxon>
        <taxon>Erwiniaceae</taxon>
        <taxon>Tatumella</taxon>
    </lineage>
</organism>
<evidence type="ECO:0000259" key="1">
    <source>
        <dbReference type="Pfam" id="PF00535"/>
    </source>
</evidence>
<dbReference type="PANTHER" id="PTHR22916:SF3">
    <property type="entry name" value="UDP-GLCNAC:BETAGAL BETA-1,3-N-ACETYLGLUCOSAMINYLTRANSFERASE-LIKE PROTEIN 1"/>
    <property type="match status" value="1"/>
</dbReference>
<keyword evidence="3" id="KW-1185">Reference proteome</keyword>
<proteinExistence type="predicted"/>
<name>A0ABW1VWZ5_9GAMM</name>
<dbReference type="EMBL" id="JBHSUB010000008">
    <property type="protein sequence ID" value="MFC6378020.1"/>
    <property type="molecule type" value="Genomic_DNA"/>
</dbReference>
<dbReference type="PANTHER" id="PTHR22916">
    <property type="entry name" value="GLYCOSYLTRANSFERASE"/>
    <property type="match status" value="1"/>
</dbReference>
<protein>
    <submittedName>
        <fullName evidence="2">Glycosyltransferase family 2 protein</fullName>
    </submittedName>
</protein>
<dbReference type="SUPFAM" id="SSF53448">
    <property type="entry name" value="Nucleotide-diphospho-sugar transferases"/>
    <property type="match status" value="1"/>
</dbReference>
<reference evidence="3" key="1">
    <citation type="journal article" date="2019" name="Int. J. Syst. Evol. Microbiol.">
        <title>The Global Catalogue of Microorganisms (GCM) 10K type strain sequencing project: providing services to taxonomists for standard genome sequencing and annotation.</title>
        <authorList>
            <consortium name="The Broad Institute Genomics Platform"/>
            <consortium name="The Broad Institute Genome Sequencing Center for Infectious Disease"/>
            <person name="Wu L."/>
            <person name="Ma J."/>
        </authorList>
    </citation>
    <scope>NUCLEOTIDE SEQUENCE [LARGE SCALE GENOMIC DNA]</scope>
    <source>
        <strain evidence="3">CGMCC 1.18518</strain>
    </source>
</reference>
<dbReference type="InterPro" id="IPR001173">
    <property type="entry name" value="Glyco_trans_2-like"/>
</dbReference>
<gene>
    <name evidence="2" type="ORF">ACFP9W_07950</name>
</gene>
<feature type="domain" description="Glycosyltransferase 2-like" evidence="1">
    <location>
        <begin position="3"/>
        <end position="113"/>
    </location>
</feature>
<evidence type="ECO:0000313" key="3">
    <source>
        <dbReference type="Proteomes" id="UP001596230"/>
    </source>
</evidence>